<reference evidence="2" key="1">
    <citation type="journal article" date="2023" name="Mol. Phylogenet. Evol.">
        <title>Genome-scale phylogeny and comparative genomics of the fungal order Sordariales.</title>
        <authorList>
            <person name="Hensen N."/>
            <person name="Bonometti L."/>
            <person name="Westerberg I."/>
            <person name="Brannstrom I.O."/>
            <person name="Guillou S."/>
            <person name="Cros-Aarteil S."/>
            <person name="Calhoun S."/>
            <person name="Haridas S."/>
            <person name="Kuo A."/>
            <person name="Mondo S."/>
            <person name="Pangilinan J."/>
            <person name="Riley R."/>
            <person name="LaButti K."/>
            <person name="Andreopoulos B."/>
            <person name="Lipzen A."/>
            <person name="Chen C."/>
            <person name="Yan M."/>
            <person name="Daum C."/>
            <person name="Ng V."/>
            <person name="Clum A."/>
            <person name="Steindorff A."/>
            <person name="Ohm R.A."/>
            <person name="Martin F."/>
            <person name="Silar P."/>
            <person name="Natvig D.O."/>
            <person name="Lalanne C."/>
            <person name="Gautier V."/>
            <person name="Ament-Velasquez S.L."/>
            <person name="Kruys A."/>
            <person name="Hutchinson M.I."/>
            <person name="Powell A.J."/>
            <person name="Barry K."/>
            <person name="Miller A.N."/>
            <person name="Grigoriev I.V."/>
            <person name="Debuchy R."/>
            <person name="Gladieux P."/>
            <person name="Hiltunen Thoren M."/>
            <person name="Johannesson H."/>
        </authorList>
    </citation>
    <scope>NUCLEOTIDE SEQUENCE</scope>
    <source>
        <strain evidence="2">CBS 508.74</strain>
    </source>
</reference>
<evidence type="ECO:0000256" key="1">
    <source>
        <dbReference type="SAM" id="SignalP"/>
    </source>
</evidence>
<evidence type="ECO:0000313" key="3">
    <source>
        <dbReference type="Proteomes" id="UP001302812"/>
    </source>
</evidence>
<name>A0AAN6T877_9PEZI</name>
<dbReference type="EMBL" id="MU853370">
    <property type="protein sequence ID" value="KAK4107684.1"/>
    <property type="molecule type" value="Genomic_DNA"/>
</dbReference>
<dbReference type="AlphaFoldDB" id="A0AAN6T877"/>
<dbReference type="RefSeq" id="XP_064665254.1">
    <property type="nucleotide sequence ID" value="XM_064816285.1"/>
</dbReference>
<dbReference type="PANTHER" id="PTHR34587">
    <property type="entry name" value="VWFA DOMAIN-CONTAINING PROTEIN"/>
    <property type="match status" value="1"/>
</dbReference>
<proteinExistence type="predicted"/>
<comment type="caution">
    <text evidence="2">The sequence shown here is derived from an EMBL/GenBank/DDBJ whole genome shotgun (WGS) entry which is preliminary data.</text>
</comment>
<evidence type="ECO:0000313" key="2">
    <source>
        <dbReference type="EMBL" id="KAK4107684.1"/>
    </source>
</evidence>
<sequence>MLALTTIAFSLSLLGVSLAQIDHVGINLADEVGKYHQPKRSTPTATCLVADALQTASFRTGLENGTAGIRPGLTESPTNEANFINFCSGLDLTNGRQNPNGSCNGIPMGRIPAATNMVSTLITFPQPSDRLSPLTTFTVTLQTRHLRAGHLVNPSAAYYAAPQDLDEHGDILGHVHVTIQEIGESLRAGQAPDPAVFAFFKGVDDPGDGKGNLRAEVTGGLPRGVYRVCTMTAARNHQPVVMPVAQRGAQDDCVRFEVGS</sequence>
<organism evidence="2 3">
    <name type="scientific">Canariomyces notabilis</name>
    <dbReference type="NCBI Taxonomy" id="2074819"/>
    <lineage>
        <taxon>Eukaryota</taxon>
        <taxon>Fungi</taxon>
        <taxon>Dikarya</taxon>
        <taxon>Ascomycota</taxon>
        <taxon>Pezizomycotina</taxon>
        <taxon>Sordariomycetes</taxon>
        <taxon>Sordariomycetidae</taxon>
        <taxon>Sordariales</taxon>
        <taxon>Chaetomiaceae</taxon>
        <taxon>Canariomyces</taxon>
    </lineage>
</organism>
<gene>
    <name evidence="2" type="ORF">N656DRAFT_785006</name>
</gene>
<feature type="chain" id="PRO_5043017767" evidence="1">
    <location>
        <begin position="20"/>
        <end position="260"/>
    </location>
</feature>
<keyword evidence="3" id="KW-1185">Reference proteome</keyword>
<reference evidence="2" key="2">
    <citation type="submission" date="2023-05" db="EMBL/GenBank/DDBJ databases">
        <authorList>
            <consortium name="Lawrence Berkeley National Laboratory"/>
            <person name="Steindorff A."/>
            <person name="Hensen N."/>
            <person name="Bonometti L."/>
            <person name="Westerberg I."/>
            <person name="Brannstrom I.O."/>
            <person name="Guillou S."/>
            <person name="Cros-Aarteil S."/>
            <person name="Calhoun S."/>
            <person name="Haridas S."/>
            <person name="Kuo A."/>
            <person name="Mondo S."/>
            <person name="Pangilinan J."/>
            <person name="Riley R."/>
            <person name="Labutti K."/>
            <person name="Andreopoulos B."/>
            <person name="Lipzen A."/>
            <person name="Chen C."/>
            <person name="Yanf M."/>
            <person name="Daum C."/>
            <person name="Ng V."/>
            <person name="Clum A."/>
            <person name="Ohm R."/>
            <person name="Martin F."/>
            <person name="Silar P."/>
            <person name="Natvig D."/>
            <person name="Lalanne C."/>
            <person name="Gautier V."/>
            <person name="Ament-Velasquez S.L."/>
            <person name="Kruys A."/>
            <person name="Hutchinson M.I."/>
            <person name="Powell A.J."/>
            <person name="Barry K."/>
            <person name="Miller A.N."/>
            <person name="Grigoriev I.V."/>
            <person name="Debuchy R."/>
            <person name="Gladieux P."/>
            <person name="Thoren M.H."/>
            <person name="Johannesson H."/>
        </authorList>
    </citation>
    <scope>NUCLEOTIDE SEQUENCE</scope>
    <source>
        <strain evidence="2">CBS 508.74</strain>
    </source>
</reference>
<dbReference type="Proteomes" id="UP001302812">
    <property type="component" value="Unassembled WGS sequence"/>
</dbReference>
<accession>A0AAN6T877</accession>
<protein>
    <submittedName>
        <fullName evidence="2">Uncharacterized protein</fullName>
    </submittedName>
</protein>
<dbReference type="PANTHER" id="PTHR34587:SF2">
    <property type="entry name" value="G-PROTEIN COUPLED RECEPTORS FAMILY 1 PROFILE DOMAIN-CONTAINING PROTEIN"/>
    <property type="match status" value="1"/>
</dbReference>
<keyword evidence="1" id="KW-0732">Signal</keyword>
<dbReference type="GeneID" id="89940410"/>
<feature type="signal peptide" evidence="1">
    <location>
        <begin position="1"/>
        <end position="19"/>
    </location>
</feature>
<dbReference type="InterPro" id="IPR053216">
    <property type="entry name" value="Appressorial_penetr-assoc"/>
</dbReference>